<evidence type="ECO:0000313" key="3">
    <source>
        <dbReference type="Proteomes" id="UP000499080"/>
    </source>
</evidence>
<dbReference type="EMBL" id="BGPR01000534">
    <property type="protein sequence ID" value="GBM25283.1"/>
    <property type="molecule type" value="Genomic_DNA"/>
</dbReference>
<comment type="caution">
    <text evidence="2">The sequence shown here is derived from an EMBL/GenBank/DDBJ whole genome shotgun (WGS) entry which is preliminary data.</text>
</comment>
<feature type="region of interest" description="Disordered" evidence="1">
    <location>
        <begin position="41"/>
        <end position="86"/>
    </location>
</feature>
<name>A0A4Y2E7Z8_ARAVE</name>
<gene>
    <name evidence="2" type="ORF">AVEN_45916_1</name>
</gene>
<feature type="compositionally biased region" description="Low complexity" evidence="1">
    <location>
        <begin position="72"/>
        <end position="86"/>
    </location>
</feature>
<dbReference type="AlphaFoldDB" id="A0A4Y2E7Z8"/>
<accession>A0A4Y2E7Z8</accession>
<reference evidence="2 3" key="1">
    <citation type="journal article" date="2019" name="Sci. Rep.">
        <title>Orb-weaving spider Araneus ventricosus genome elucidates the spidroin gene catalogue.</title>
        <authorList>
            <person name="Kono N."/>
            <person name="Nakamura H."/>
            <person name="Ohtoshi R."/>
            <person name="Moran D.A.P."/>
            <person name="Shinohara A."/>
            <person name="Yoshida Y."/>
            <person name="Fujiwara M."/>
            <person name="Mori M."/>
            <person name="Tomita M."/>
            <person name="Arakawa K."/>
        </authorList>
    </citation>
    <scope>NUCLEOTIDE SEQUENCE [LARGE SCALE GENOMIC DNA]</scope>
</reference>
<evidence type="ECO:0000256" key="1">
    <source>
        <dbReference type="SAM" id="MobiDB-lite"/>
    </source>
</evidence>
<proteinExistence type="predicted"/>
<organism evidence="2 3">
    <name type="scientific">Araneus ventricosus</name>
    <name type="common">Orbweaver spider</name>
    <name type="synonym">Epeira ventricosa</name>
    <dbReference type="NCBI Taxonomy" id="182803"/>
    <lineage>
        <taxon>Eukaryota</taxon>
        <taxon>Metazoa</taxon>
        <taxon>Ecdysozoa</taxon>
        <taxon>Arthropoda</taxon>
        <taxon>Chelicerata</taxon>
        <taxon>Arachnida</taxon>
        <taxon>Araneae</taxon>
        <taxon>Araneomorphae</taxon>
        <taxon>Entelegynae</taxon>
        <taxon>Araneoidea</taxon>
        <taxon>Araneidae</taxon>
        <taxon>Araneus</taxon>
    </lineage>
</organism>
<protein>
    <submittedName>
        <fullName evidence="2">Uncharacterized protein</fullName>
    </submittedName>
</protein>
<sequence>MGLRLARSDSWMTYVNGWAENWNGMECCHTICVVWTDRECPGPKAEHSQQDCSTPFGSTTAPEVQSEGIQVSSPSPLESGISSNNQ</sequence>
<evidence type="ECO:0000313" key="2">
    <source>
        <dbReference type="EMBL" id="GBM25283.1"/>
    </source>
</evidence>
<feature type="compositionally biased region" description="Polar residues" evidence="1">
    <location>
        <begin position="50"/>
        <end position="71"/>
    </location>
</feature>
<dbReference type="Proteomes" id="UP000499080">
    <property type="component" value="Unassembled WGS sequence"/>
</dbReference>
<keyword evidence="3" id="KW-1185">Reference proteome</keyword>